<dbReference type="PROSITE" id="PS00383">
    <property type="entry name" value="TYR_PHOSPHATASE_1"/>
    <property type="match status" value="1"/>
</dbReference>
<dbReference type="PROSITE" id="PS50056">
    <property type="entry name" value="TYR_PHOSPHATASE_2"/>
    <property type="match status" value="1"/>
</dbReference>
<evidence type="ECO:0000259" key="2">
    <source>
        <dbReference type="PROSITE" id="PS50055"/>
    </source>
</evidence>
<dbReference type="HOGENOM" id="CLU_356038_0_0_1"/>
<feature type="domain" description="Tyrosine-protein phosphatase" evidence="2">
    <location>
        <begin position="65"/>
        <end position="375"/>
    </location>
</feature>
<dbReference type="InterPro" id="IPR052897">
    <property type="entry name" value="Sec-Metab_Biosynth_Hydrolase"/>
</dbReference>
<accession>K1WPW7</accession>
<organism evidence="4 5">
    <name type="scientific">Marssonina brunnea f. sp. multigermtubi (strain MB_m1)</name>
    <name type="common">Marssonina leaf spot fungus</name>
    <dbReference type="NCBI Taxonomy" id="1072389"/>
    <lineage>
        <taxon>Eukaryota</taxon>
        <taxon>Fungi</taxon>
        <taxon>Dikarya</taxon>
        <taxon>Ascomycota</taxon>
        <taxon>Pezizomycotina</taxon>
        <taxon>Leotiomycetes</taxon>
        <taxon>Helotiales</taxon>
        <taxon>Drepanopezizaceae</taxon>
        <taxon>Drepanopeziza</taxon>
    </lineage>
</organism>
<reference evidence="4 5" key="1">
    <citation type="journal article" date="2012" name="BMC Genomics">
        <title>Sequencing the genome of Marssonina brunnea reveals fungus-poplar co-evolution.</title>
        <authorList>
            <person name="Zhu S."/>
            <person name="Cao Y.-Z."/>
            <person name="Jiang C."/>
            <person name="Tan B.-Y."/>
            <person name="Wang Z."/>
            <person name="Feng S."/>
            <person name="Zhang L."/>
            <person name="Su X.-H."/>
            <person name="Brejova B."/>
            <person name="Vinar T."/>
            <person name="Xu M."/>
            <person name="Wang M.-X."/>
            <person name="Zhang S.-G."/>
            <person name="Huang M.-R."/>
            <person name="Wu R."/>
            <person name="Zhou Y."/>
        </authorList>
    </citation>
    <scope>NUCLEOTIDE SEQUENCE [LARGE SCALE GENOMIC DNA]</scope>
    <source>
        <strain evidence="4 5">MB_m1</strain>
    </source>
</reference>
<dbReference type="Gene3D" id="3.40.50.1820">
    <property type="entry name" value="alpha/beta hydrolase"/>
    <property type="match status" value="1"/>
</dbReference>
<dbReference type="SUPFAM" id="SSF53474">
    <property type="entry name" value="alpha/beta-Hydrolases"/>
    <property type="match status" value="1"/>
</dbReference>
<evidence type="ECO:0000313" key="5">
    <source>
        <dbReference type="Proteomes" id="UP000006753"/>
    </source>
</evidence>
<evidence type="ECO:0000256" key="1">
    <source>
        <dbReference type="SAM" id="MobiDB-lite"/>
    </source>
</evidence>
<dbReference type="SUPFAM" id="SSF52799">
    <property type="entry name" value="(Phosphotyrosine protein) phosphatases II"/>
    <property type="match status" value="1"/>
</dbReference>
<dbReference type="InterPro" id="IPR000242">
    <property type="entry name" value="PTP_cat"/>
</dbReference>
<dbReference type="Pfam" id="PF00102">
    <property type="entry name" value="Y_phosphatase"/>
    <property type="match status" value="1"/>
</dbReference>
<dbReference type="eggNOG" id="KOG0789">
    <property type="taxonomic scope" value="Eukaryota"/>
</dbReference>
<dbReference type="InterPro" id="IPR029058">
    <property type="entry name" value="AB_hydrolase_fold"/>
</dbReference>
<dbReference type="SMART" id="SM00194">
    <property type="entry name" value="PTPc"/>
    <property type="match status" value="1"/>
</dbReference>
<feature type="compositionally biased region" description="Polar residues" evidence="1">
    <location>
        <begin position="1"/>
        <end position="10"/>
    </location>
</feature>
<dbReference type="AlphaFoldDB" id="K1WPW7"/>
<name>K1WPW7_MARBU</name>
<feature type="domain" description="Tyrosine specific protein phosphatases" evidence="3">
    <location>
        <begin position="285"/>
        <end position="370"/>
    </location>
</feature>
<dbReference type="Pfam" id="PF12697">
    <property type="entry name" value="Abhydrolase_6"/>
    <property type="match status" value="1"/>
</dbReference>
<dbReference type="InParanoid" id="K1WPW7"/>
<protein>
    <submittedName>
        <fullName evidence="4">Protein-tyrosine phosphatase</fullName>
    </submittedName>
</protein>
<dbReference type="STRING" id="1072389.K1WPW7"/>
<dbReference type="InterPro" id="IPR029021">
    <property type="entry name" value="Prot-tyrosine_phosphatase-like"/>
</dbReference>
<dbReference type="OrthoDB" id="10253954at2759"/>
<dbReference type="PANTHER" id="PTHR37017:SF11">
    <property type="entry name" value="ESTERASE_LIPASE_THIOESTERASE DOMAIN-CONTAINING PROTEIN"/>
    <property type="match status" value="1"/>
</dbReference>
<dbReference type="CDD" id="cd18533">
    <property type="entry name" value="PTP_fungal"/>
    <property type="match status" value="1"/>
</dbReference>
<gene>
    <name evidence="4" type="ORF">MBM_06792</name>
</gene>
<feature type="region of interest" description="Disordered" evidence="1">
    <location>
        <begin position="506"/>
        <end position="530"/>
    </location>
</feature>
<dbReference type="PROSITE" id="PS50055">
    <property type="entry name" value="TYR_PHOSPHATASE_PTP"/>
    <property type="match status" value="1"/>
</dbReference>
<feature type="compositionally biased region" description="Basic residues" evidence="1">
    <location>
        <begin position="516"/>
        <end position="528"/>
    </location>
</feature>
<dbReference type="SMART" id="SM00404">
    <property type="entry name" value="PTPc_motif"/>
    <property type="match status" value="1"/>
</dbReference>
<evidence type="ECO:0000259" key="3">
    <source>
        <dbReference type="PROSITE" id="PS50056"/>
    </source>
</evidence>
<proteinExistence type="predicted"/>
<sequence>MRSNRSSSKFDGSPVPVREGSSVSQMDGSCFGKPVAPDAKYTDEPAAGLRPPLLPSFLTLTESEMKDKYAELTRLENERVGLSKTDPQWARRDPDPLLDRYSNIHPWAGNRIKLHVPEGVNDYINASPVSLVSTSNKQSDLKAGVQDKYICMQGPKKQTVDHVWHMVWHELAEPYTSSPGVVIMLTPTHAPSPNDPTRMFEKCYEYYPVDENSPPLIINESGELGKDFKGMVRFVERLPGIEGTPIEIRKLIMTIDGEDGDEKPIYHYLYPNWPDFGALAEENVESILNLMKISRETNGSGENARLVHCSAGVGRTGTFVALEFLLGELEGGAWEGWDDSEHAIQDPVYETVNQLRMQRRSMVQAFEQYAFLYEVCRKRWEEKYNVPCIGGQHTHMAPTANEICVNGNDEDVDMRLGLSENGREYPDAAMRLRGVHAWKSVPGSVTAVECLRSGFSLAFNLHGSCLPVATSWEEEEKERLGKRRRYMSYVLPCNSPQEQFLNPRETAITHSPTPRSTKKRGKAKKKQANPRFPMAAKPEFIFVPGAWHSPESFEPTTALLAQAGYTVHGVTLPSFGAQPPLQNFEPDVQAVQDVVHEVLSSGRDAVLVMHSYGGVVGCESLREYVSEAESGNGGGQQQQVRRGRLRRLVFISAFAMPEGGSLMAGFGGRKLPWLAVDGDAVRPTDPKEIFYNDLSPEAAAPHIAAIRHHSYRTFFSRLTVAPWKTIPSTYVVCEKDNAIPVQGQESMIAAAKEAAPSAFDVVVRCEAGHFPFLSVPEWLAERLVESAK</sequence>
<dbReference type="Gene3D" id="3.90.190.10">
    <property type="entry name" value="Protein tyrosine phosphatase superfamily"/>
    <property type="match status" value="1"/>
</dbReference>
<evidence type="ECO:0000313" key="4">
    <source>
        <dbReference type="EMBL" id="EKD15031.1"/>
    </source>
</evidence>
<keyword evidence="5" id="KW-1185">Reference proteome</keyword>
<dbReference type="InterPro" id="IPR000387">
    <property type="entry name" value="Tyr_Pase_dom"/>
</dbReference>
<dbReference type="InterPro" id="IPR016130">
    <property type="entry name" value="Tyr_Pase_AS"/>
</dbReference>
<feature type="region of interest" description="Disordered" evidence="1">
    <location>
        <begin position="1"/>
        <end position="52"/>
    </location>
</feature>
<dbReference type="InterPro" id="IPR000073">
    <property type="entry name" value="AB_hydrolase_1"/>
</dbReference>
<dbReference type="PANTHER" id="PTHR37017">
    <property type="entry name" value="AB HYDROLASE-1 DOMAIN-CONTAINING PROTEIN-RELATED"/>
    <property type="match status" value="1"/>
</dbReference>
<dbReference type="InterPro" id="IPR003595">
    <property type="entry name" value="Tyr_Pase_cat"/>
</dbReference>
<dbReference type="PRINTS" id="PR00700">
    <property type="entry name" value="PRTYPHPHTASE"/>
</dbReference>
<dbReference type="GO" id="GO:0004725">
    <property type="term" value="F:protein tyrosine phosphatase activity"/>
    <property type="evidence" value="ECO:0007669"/>
    <property type="project" value="InterPro"/>
</dbReference>
<dbReference type="Proteomes" id="UP000006753">
    <property type="component" value="Unassembled WGS sequence"/>
</dbReference>
<dbReference type="EMBL" id="JH921443">
    <property type="protein sequence ID" value="EKD15031.1"/>
    <property type="molecule type" value="Genomic_DNA"/>
</dbReference>
<dbReference type="KEGG" id="mbe:MBM_06792"/>